<dbReference type="RefSeq" id="XP_029633615.1">
    <property type="nucleotide sequence ID" value="XM_029777755.2"/>
</dbReference>
<organism evidence="2 3">
    <name type="scientific">Octopus sinensis</name>
    <name type="common">East Asian common octopus</name>
    <dbReference type="NCBI Taxonomy" id="2607531"/>
    <lineage>
        <taxon>Eukaryota</taxon>
        <taxon>Metazoa</taxon>
        <taxon>Spiralia</taxon>
        <taxon>Lophotrochozoa</taxon>
        <taxon>Mollusca</taxon>
        <taxon>Cephalopoda</taxon>
        <taxon>Coleoidea</taxon>
        <taxon>Octopodiformes</taxon>
        <taxon>Octopoda</taxon>
        <taxon>Incirrata</taxon>
        <taxon>Octopodidae</taxon>
        <taxon>Octopus</taxon>
    </lineage>
</organism>
<dbReference type="AlphaFoldDB" id="A0A6P7S601"/>
<feature type="compositionally biased region" description="Low complexity" evidence="1">
    <location>
        <begin position="63"/>
        <end position="78"/>
    </location>
</feature>
<feature type="compositionally biased region" description="Polar residues" evidence="1">
    <location>
        <begin position="44"/>
        <end position="56"/>
    </location>
</feature>
<evidence type="ECO:0000256" key="1">
    <source>
        <dbReference type="SAM" id="MobiDB-lite"/>
    </source>
</evidence>
<dbReference type="Proteomes" id="UP000515154">
    <property type="component" value="Linkage group LG3"/>
</dbReference>
<dbReference type="PANTHER" id="PTHR13066:SF2">
    <property type="entry name" value="GOLGIN-45"/>
    <property type="match status" value="1"/>
</dbReference>
<protein>
    <submittedName>
        <fullName evidence="3">Golgin-45 isoform X1</fullName>
    </submittedName>
</protein>
<accession>A0A6P7S601</accession>
<dbReference type="PANTHER" id="PTHR13066">
    <property type="entry name" value="BASIC LEUCINE ZIPPER NUCLEAR FACTOR 1 BLZF1 PROTEIN"/>
    <property type="match status" value="1"/>
</dbReference>
<name>A0A6P7S601_9MOLL</name>
<sequence length="437" mass="48756">MKGAKGQRKLVKANIADGSTIIVKHPQPKHSNQINSKSKKEPNNLRTSTAFSNPQPEQGMDLSVVPNNSHPSSSSSSSIVYTKAKRYSTEPLSDSLNSSGQLQRVLKPVNVVDPLMATSVDMTVSTNNSDGGNHSNTGAGETLSGSVIPSSISHLDLINGPKCWRDSCNEEKKYFQREIDSLRSQLDVQVQVNSELKKLLVASLGEDLQYRVEKLLRDKAQLSLEVGGYTKKVSEDYENLDRLSIQADIWRSKFMASRVLIDELAKGRGLLSSQYQESQDAIQRLLNERHELQSHLMESYKFLKQVNEAFDPLNTQNLFSLPNTSNILELVKLIQQLSEAIRFRLLPGRVSLPSSTSPLQTGSNFAAQNALTPAEAQAQEVLYKEVSQLNESTMKRIQSVRLLPPDSLWMDRYHHTIQYDNLTINCCSHCKGDIFVV</sequence>
<dbReference type="InterPro" id="IPR027095">
    <property type="entry name" value="Golgin-45"/>
</dbReference>
<gene>
    <name evidence="3" type="primary">LOC115209376</name>
</gene>
<evidence type="ECO:0000313" key="3">
    <source>
        <dbReference type="RefSeq" id="XP_029633615.1"/>
    </source>
</evidence>
<dbReference type="KEGG" id="osn:115209376"/>
<feature type="region of interest" description="Disordered" evidence="1">
    <location>
        <begin position="1"/>
        <end position="80"/>
    </location>
</feature>
<dbReference type="GO" id="GO:0000139">
    <property type="term" value="C:Golgi membrane"/>
    <property type="evidence" value="ECO:0007669"/>
    <property type="project" value="TreeGrafter"/>
</dbReference>
<evidence type="ECO:0000313" key="2">
    <source>
        <dbReference type="Proteomes" id="UP000515154"/>
    </source>
</evidence>
<proteinExistence type="predicted"/>
<reference evidence="3" key="1">
    <citation type="submission" date="2025-08" db="UniProtKB">
        <authorList>
            <consortium name="RefSeq"/>
        </authorList>
    </citation>
    <scope>IDENTIFICATION</scope>
</reference>
<keyword evidence="2" id="KW-1185">Reference proteome</keyword>
<feature type="compositionally biased region" description="Basic residues" evidence="1">
    <location>
        <begin position="1"/>
        <end position="11"/>
    </location>
</feature>
<dbReference type="GO" id="GO:0043001">
    <property type="term" value="P:Golgi to plasma membrane protein transport"/>
    <property type="evidence" value="ECO:0007669"/>
    <property type="project" value="InterPro"/>
</dbReference>
<dbReference type="GO" id="GO:0007030">
    <property type="term" value="P:Golgi organization"/>
    <property type="evidence" value="ECO:0007669"/>
    <property type="project" value="InterPro"/>
</dbReference>